<evidence type="ECO:0000313" key="1">
    <source>
        <dbReference type="EMBL" id="MBB6043309.1"/>
    </source>
</evidence>
<proteinExistence type="predicted"/>
<organism evidence="2 3">
    <name type="scientific">Borreliella yangtzensis</name>
    <dbReference type="NCBI Taxonomy" id="683292"/>
    <lineage>
        <taxon>Bacteria</taxon>
        <taxon>Pseudomonadati</taxon>
        <taxon>Spirochaetota</taxon>
        <taxon>Spirochaetia</taxon>
        <taxon>Spirochaetales</taxon>
        <taxon>Borreliaceae</taxon>
        <taxon>Borreliella</taxon>
    </lineage>
</organism>
<dbReference type="EMBL" id="JACHFG010000004">
    <property type="protein sequence ID" value="MBB6043334.1"/>
    <property type="molecule type" value="Genomic_DNA"/>
</dbReference>
<name>A0ABR6PAN1_9SPIR</name>
<evidence type="ECO:0000313" key="2">
    <source>
        <dbReference type="EMBL" id="MBB6043334.1"/>
    </source>
</evidence>
<gene>
    <name evidence="1" type="ORF">HNP68_000931</name>
    <name evidence="2" type="ORF">HNP68_000956</name>
</gene>
<dbReference type="EMBL" id="JACHFG010000004">
    <property type="protein sequence ID" value="MBB6043309.1"/>
    <property type="molecule type" value="Genomic_DNA"/>
</dbReference>
<comment type="caution">
    <text evidence="2">The sequence shown here is derived from an EMBL/GenBank/DDBJ whole genome shotgun (WGS) entry which is preliminary data.</text>
</comment>
<evidence type="ECO:0000313" key="3">
    <source>
        <dbReference type="Proteomes" id="UP000555838"/>
    </source>
</evidence>
<dbReference type="RefSeq" id="WP_272955324.1">
    <property type="nucleotide sequence ID" value="NZ_CP124000.1"/>
</dbReference>
<reference evidence="2 3" key="1">
    <citation type="submission" date="2020-08" db="EMBL/GenBank/DDBJ databases">
        <title>Genomic Encyclopedia of Type Strains, Phase IV (KMG-IV): sequencing the most valuable type-strain genomes for metagenomic binning, comparative biology and taxonomic classification.</title>
        <authorList>
            <person name="Goeker M."/>
        </authorList>
    </citation>
    <scope>NUCLEOTIDE SEQUENCE [LARGE SCALE GENOMIC DNA]</scope>
    <source>
        <strain evidence="2 3">DSM 24625</strain>
    </source>
</reference>
<dbReference type="Proteomes" id="UP000555838">
    <property type="component" value="Unassembled WGS sequence"/>
</dbReference>
<sequence>MRNFLGSSEGEKINHPKYLLKTERKLKKYKRKAIKKTKEL</sequence>
<keyword evidence="3" id="KW-1185">Reference proteome</keyword>
<protein>
    <submittedName>
        <fullName evidence="2">Uncharacterized protein</fullName>
    </submittedName>
</protein>
<accession>A0ABR6PAN1</accession>